<evidence type="ECO:0000313" key="2">
    <source>
        <dbReference type="EMBL" id="CUR60787.1"/>
    </source>
</evidence>
<dbReference type="PANTHER" id="PTHR40254">
    <property type="entry name" value="BLR0577 PROTEIN"/>
    <property type="match status" value="1"/>
</dbReference>
<dbReference type="InterPro" id="IPR052189">
    <property type="entry name" value="L-asp_N-monooxygenase_NS-form"/>
</dbReference>
<dbReference type="InterPro" id="IPR038732">
    <property type="entry name" value="HpyO/CreE_NAD-binding"/>
</dbReference>
<evidence type="ECO:0000259" key="1">
    <source>
        <dbReference type="Pfam" id="PF13454"/>
    </source>
</evidence>
<protein>
    <submittedName>
        <fullName evidence="2">Oxidoreductase, pyridine nucleotide-disulfide family</fullName>
    </submittedName>
</protein>
<dbReference type="Pfam" id="PF13454">
    <property type="entry name" value="NAD_binding_9"/>
    <property type="match status" value="1"/>
</dbReference>
<dbReference type="PANTHER" id="PTHR40254:SF1">
    <property type="entry name" value="BLR0577 PROTEIN"/>
    <property type="match status" value="1"/>
</dbReference>
<gene>
    <name evidence="2" type="ORF">NOCA2810009</name>
</gene>
<dbReference type="InterPro" id="IPR036188">
    <property type="entry name" value="FAD/NAD-bd_sf"/>
</dbReference>
<dbReference type="EMBL" id="CZKA01000080">
    <property type="protein sequence ID" value="CUR60787.1"/>
    <property type="molecule type" value="Genomic_DNA"/>
</dbReference>
<dbReference type="SUPFAM" id="SSF51905">
    <property type="entry name" value="FAD/NAD(P)-binding domain"/>
    <property type="match status" value="2"/>
</dbReference>
<name>A0A2P2CFU2_9ZZZZ</name>
<dbReference type="AlphaFoldDB" id="A0A2P2CFU2"/>
<sequence length="464" mass="49586">MRADHELVTSTGIGTAQDQARSVAIIGGGASGVLTAIQLLAGSDDPGLRVTIHEASGEAGRGVAYGTTDRRHLLNVRARHMSAFRDIPSDLLDWAARTGREVDPQGFLPRMEYAAYLRDTLAERADGRLTVLAGRVHDLVQDANGFTVHSTGGTTEATDVVLAYGNPAPPPLSAGGEPLPDAPWHLPDPWRLDALGVLGDDAQVVIVGTGLTAVDTAITVLDDQPGRRVVMVSRQGLLPRGHVDQNSTAWVSPVPTGHLTADRLAALLSEQIEAARSQGVGWRAVVDGLRAPTQSFWLRLDLTERRTFLERYARQWEIRRHRMAPEVAARLASYRREGRLRVLGGGLQRVTPTGAGCRVQVGETSLSAQAIVNCTGPTTDLRRTSDPLLQTLCQRGTIAPDPLALGLDCTASGEVRDADGQIVPGLFAVGPPRKGTLYESTAVPEIRTQAAELATLLSTAVRRN</sequence>
<proteinExistence type="predicted"/>
<reference evidence="2" key="1">
    <citation type="submission" date="2015-08" db="EMBL/GenBank/DDBJ databases">
        <authorList>
            <person name="Babu N.S."/>
            <person name="Beckwith C.J."/>
            <person name="Beseler K.G."/>
            <person name="Brison A."/>
            <person name="Carone J.V."/>
            <person name="Caskin T.P."/>
            <person name="Diamond M."/>
            <person name="Durham M.E."/>
            <person name="Foxe J.M."/>
            <person name="Go M."/>
            <person name="Henderson B.A."/>
            <person name="Jones I.B."/>
            <person name="McGettigan J.A."/>
            <person name="Micheletti S.J."/>
            <person name="Nasrallah M.E."/>
            <person name="Ortiz D."/>
            <person name="Piller C.R."/>
            <person name="Privatt S.R."/>
            <person name="Schneider S.L."/>
            <person name="Sharp S."/>
            <person name="Smith T.C."/>
            <person name="Stanton J.D."/>
            <person name="Ullery H.E."/>
            <person name="Wilson R.J."/>
            <person name="Serrano M.G."/>
            <person name="Buck G."/>
            <person name="Lee V."/>
            <person name="Wang Y."/>
            <person name="Carvalho R."/>
            <person name="Voegtly L."/>
            <person name="Shi R."/>
            <person name="Duckworth R."/>
            <person name="Johnson A."/>
            <person name="Loviza R."/>
            <person name="Walstead R."/>
            <person name="Shah Z."/>
            <person name="Kiflezghi M."/>
            <person name="Wade K."/>
            <person name="Ball S.L."/>
            <person name="Bradley K.W."/>
            <person name="Asai D.J."/>
            <person name="Bowman C.A."/>
            <person name="Russell D.A."/>
            <person name="Pope W.H."/>
            <person name="Jacobs-Sera D."/>
            <person name="Hendrix R.W."/>
            <person name="Hatfull G.F."/>
        </authorList>
    </citation>
    <scope>NUCLEOTIDE SEQUENCE</scope>
</reference>
<organism evidence="2">
    <name type="scientific">metagenome</name>
    <dbReference type="NCBI Taxonomy" id="256318"/>
    <lineage>
        <taxon>unclassified sequences</taxon>
        <taxon>metagenomes</taxon>
    </lineage>
</organism>
<feature type="domain" description="FAD-dependent urate hydroxylase HpyO/Asp monooxygenase CreE-like FAD/NAD(P)-binding" evidence="1">
    <location>
        <begin position="24"/>
        <end position="166"/>
    </location>
</feature>
<accession>A0A2P2CFU2</accession>
<dbReference type="Gene3D" id="3.50.50.60">
    <property type="entry name" value="FAD/NAD(P)-binding domain"/>
    <property type="match status" value="2"/>
</dbReference>